<gene>
    <name evidence="1" type="ORF">A2664_03165</name>
</gene>
<comment type="caution">
    <text evidence="1">The sequence shown here is derived from an EMBL/GenBank/DDBJ whole genome shotgun (WGS) entry which is preliminary data.</text>
</comment>
<evidence type="ECO:0000313" key="1">
    <source>
        <dbReference type="EMBL" id="OHA18612.1"/>
    </source>
</evidence>
<evidence type="ECO:0000313" key="2">
    <source>
        <dbReference type="Proteomes" id="UP000178873"/>
    </source>
</evidence>
<accession>A0A1G2M6C8</accession>
<sequence length="119" mass="13325">MVHGIVFQPLDCLLTLSGGEPTSEPMQATQLPVGATIWRLFIPAMKLLVRWNGKSLVCEPVEQLLVPNEQIIWQGSLHPQLVTAIHHCYVKQNLALREVLQLQTAVEELCKAQQAAQFM</sequence>
<reference evidence="1 2" key="1">
    <citation type="journal article" date="2016" name="Nat. Commun.">
        <title>Thousands of microbial genomes shed light on interconnected biogeochemical processes in an aquifer system.</title>
        <authorList>
            <person name="Anantharaman K."/>
            <person name="Brown C.T."/>
            <person name="Hug L.A."/>
            <person name="Sharon I."/>
            <person name="Castelle C.J."/>
            <person name="Probst A.J."/>
            <person name="Thomas B.C."/>
            <person name="Singh A."/>
            <person name="Wilkins M.J."/>
            <person name="Karaoz U."/>
            <person name="Brodie E.L."/>
            <person name="Williams K.H."/>
            <person name="Hubbard S.S."/>
            <person name="Banfield J.F."/>
        </authorList>
    </citation>
    <scope>NUCLEOTIDE SEQUENCE [LARGE SCALE GENOMIC DNA]</scope>
</reference>
<dbReference type="EMBL" id="MHRF01000004">
    <property type="protein sequence ID" value="OHA18612.1"/>
    <property type="molecule type" value="Genomic_DNA"/>
</dbReference>
<proteinExistence type="predicted"/>
<dbReference type="AlphaFoldDB" id="A0A1G2M6C8"/>
<name>A0A1G2M6C8_9BACT</name>
<protein>
    <submittedName>
        <fullName evidence="1">Uncharacterized protein</fullName>
    </submittedName>
</protein>
<dbReference type="Proteomes" id="UP000178873">
    <property type="component" value="Unassembled WGS sequence"/>
</dbReference>
<organism evidence="1 2">
    <name type="scientific">Candidatus Taylorbacteria bacterium RIFCSPHIGHO2_01_FULL_46_22b</name>
    <dbReference type="NCBI Taxonomy" id="1802301"/>
    <lineage>
        <taxon>Bacteria</taxon>
        <taxon>Candidatus Tayloriibacteriota</taxon>
    </lineage>
</organism>